<name>A0A1V4KL66_PATFA</name>
<feature type="compositionally biased region" description="Basic and acidic residues" evidence="1">
    <location>
        <begin position="1"/>
        <end position="25"/>
    </location>
</feature>
<accession>A0A1V4KL66</accession>
<proteinExistence type="predicted"/>
<dbReference type="OrthoDB" id="27680at2759"/>
<organism evidence="2 3">
    <name type="scientific">Patagioenas fasciata monilis</name>
    <dbReference type="NCBI Taxonomy" id="372326"/>
    <lineage>
        <taxon>Eukaryota</taxon>
        <taxon>Metazoa</taxon>
        <taxon>Chordata</taxon>
        <taxon>Craniata</taxon>
        <taxon>Vertebrata</taxon>
        <taxon>Euteleostomi</taxon>
        <taxon>Archelosauria</taxon>
        <taxon>Archosauria</taxon>
        <taxon>Dinosauria</taxon>
        <taxon>Saurischia</taxon>
        <taxon>Theropoda</taxon>
        <taxon>Coelurosauria</taxon>
        <taxon>Aves</taxon>
        <taxon>Neognathae</taxon>
        <taxon>Neoaves</taxon>
        <taxon>Columbimorphae</taxon>
        <taxon>Columbiformes</taxon>
        <taxon>Columbidae</taxon>
        <taxon>Patagioenas</taxon>
    </lineage>
</organism>
<keyword evidence="3" id="KW-1185">Reference proteome</keyword>
<comment type="caution">
    <text evidence="2">The sequence shown here is derived from an EMBL/GenBank/DDBJ whole genome shotgun (WGS) entry which is preliminary data.</text>
</comment>
<reference evidence="2 3" key="1">
    <citation type="submission" date="2016-02" db="EMBL/GenBank/DDBJ databases">
        <title>Band-tailed pigeon sequencing and assembly.</title>
        <authorList>
            <person name="Soares A.E."/>
            <person name="Novak B.J."/>
            <person name="Rice E.S."/>
            <person name="O'Connell B."/>
            <person name="Chang D."/>
            <person name="Weber S."/>
            <person name="Shapiro B."/>
        </authorList>
    </citation>
    <scope>NUCLEOTIDE SEQUENCE [LARGE SCALE GENOMIC DNA]</scope>
    <source>
        <strain evidence="2">BTP2013</strain>
        <tissue evidence="2">Blood</tissue>
    </source>
</reference>
<evidence type="ECO:0000313" key="2">
    <source>
        <dbReference type="EMBL" id="OPJ85133.1"/>
    </source>
</evidence>
<evidence type="ECO:0000313" key="3">
    <source>
        <dbReference type="Proteomes" id="UP000190648"/>
    </source>
</evidence>
<feature type="compositionally biased region" description="Polar residues" evidence="1">
    <location>
        <begin position="34"/>
        <end position="49"/>
    </location>
</feature>
<dbReference type="Proteomes" id="UP000190648">
    <property type="component" value="Unassembled WGS sequence"/>
</dbReference>
<evidence type="ECO:0000256" key="1">
    <source>
        <dbReference type="SAM" id="MobiDB-lite"/>
    </source>
</evidence>
<dbReference type="EMBL" id="LSYS01002950">
    <property type="protein sequence ID" value="OPJ85133.1"/>
    <property type="molecule type" value="Genomic_DNA"/>
</dbReference>
<protein>
    <submittedName>
        <fullName evidence="2">Uncharacterized protein</fullName>
    </submittedName>
</protein>
<feature type="region of interest" description="Disordered" evidence="1">
    <location>
        <begin position="1"/>
        <end position="62"/>
    </location>
</feature>
<sequence>MKVPSEEETQKQSFDEHDSDSKFEDELTEEENQNDTLSTETQEEMQFSGSPEKPRPKPAYLNFKPKGPKQSFLAAISDNWSQSQRIKPSHTEKSNLCNIVMLLCTTLSSLTWNFVTQLLQISNVLRIHLLPSSLVTYMAQLFVLLRGKVVKILGSLRLESRGLLASILGRRCQQSGRE</sequence>
<dbReference type="AlphaFoldDB" id="A0A1V4KL66"/>
<gene>
    <name evidence="2" type="ORF">AV530_018157</name>
</gene>